<proteinExistence type="predicted"/>
<reference evidence="1 2" key="1">
    <citation type="journal article" date="2013" name="Extremophiles">
        <title>Genomic analysis of cold-active Colwelliaphage 9A and psychrophilic phage-host interactions.</title>
        <authorList>
            <person name="Colangelo-Lillis J.R."/>
            <person name="Deming J.W."/>
        </authorList>
    </citation>
    <scope>NUCLEOTIDE SEQUENCE [LARGE SCALE GENOMIC DNA]</scope>
    <source>
        <strain evidence="1">9A</strain>
    </source>
</reference>
<accession>I3UML0</accession>
<sequence length="70" mass="8166">MTPSYADPYKRKLVSTTGNFKGIKYVLVECWYNKTQLISKQYECNCQVFYSLLGLQLFIKNTFPDLVGEK</sequence>
<dbReference type="Proteomes" id="UP000005266">
    <property type="component" value="Segment"/>
</dbReference>
<dbReference type="RefSeq" id="YP_006489315.1">
    <property type="nucleotide sequence ID" value="NC_018088.1"/>
</dbReference>
<organism evidence="1 2">
    <name type="scientific">Colwellia phage 9A</name>
    <dbReference type="NCBI Taxonomy" id="765765"/>
    <lineage>
        <taxon>Viruses</taxon>
        <taxon>Duplodnaviria</taxon>
        <taxon>Heunggongvirae</taxon>
        <taxon>Uroviricota</taxon>
        <taxon>Caudoviricetes</taxon>
        <taxon>Franklinbayvirus</taxon>
        <taxon>Franklinbayvirus fv9A</taxon>
    </lineage>
</organism>
<evidence type="ECO:0000313" key="1">
    <source>
        <dbReference type="EMBL" id="AFK66725.1"/>
    </source>
</evidence>
<protein>
    <submittedName>
        <fullName evidence="1">Uncharacterized protein</fullName>
    </submittedName>
</protein>
<dbReference type="GeneID" id="13165546"/>
<evidence type="ECO:0000313" key="2">
    <source>
        <dbReference type="Proteomes" id="UP000005266"/>
    </source>
</evidence>
<dbReference type="KEGG" id="vg:13165546"/>
<name>I3UML0_9CAUD</name>
<keyword evidence="2" id="KW-1185">Reference proteome</keyword>
<dbReference type="EMBL" id="HQ317390">
    <property type="protein sequence ID" value="AFK66725.1"/>
    <property type="molecule type" value="Genomic_DNA"/>
</dbReference>
<gene>
    <name evidence="1" type="ORF">COPG_00129</name>
</gene>